<dbReference type="RefSeq" id="WP_344677558.1">
    <property type="nucleotide sequence ID" value="NZ_BAAAUX010000002.1"/>
</dbReference>
<dbReference type="PANTHER" id="PTHR43124">
    <property type="entry name" value="PURINE EFFLUX PUMP PBUE"/>
    <property type="match status" value="1"/>
</dbReference>
<comment type="caution">
    <text evidence="8">The sequence shown here is derived from an EMBL/GenBank/DDBJ whole genome shotgun (WGS) entry which is preliminary data.</text>
</comment>
<dbReference type="Proteomes" id="UP001500979">
    <property type="component" value="Unassembled WGS sequence"/>
</dbReference>
<dbReference type="CDD" id="cd17324">
    <property type="entry name" value="MFS_NepI_like"/>
    <property type="match status" value="1"/>
</dbReference>
<dbReference type="InterPro" id="IPR036259">
    <property type="entry name" value="MFS_trans_sf"/>
</dbReference>
<feature type="transmembrane region" description="Helical" evidence="6">
    <location>
        <begin position="70"/>
        <end position="88"/>
    </location>
</feature>
<feature type="transmembrane region" description="Helical" evidence="6">
    <location>
        <begin position="353"/>
        <end position="373"/>
    </location>
</feature>
<keyword evidence="9" id="KW-1185">Reference proteome</keyword>
<dbReference type="Pfam" id="PF07690">
    <property type="entry name" value="MFS_1"/>
    <property type="match status" value="2"/>
</dbReference>
<dbReference type="InterPro" id="IPR011701">
    <property type="entry name" value="MFS"/>
</dbReference>
<dbReference type="InterPro" id="IPR050189">
    <property type="entry name" value="MFS_Efflux_Transporters"/>
</dbReference>
<feature type="transmembrane region" description="Helical" evidence="6">
    <location>
        <begin position="319"/>
        <end position="341"/>
    </location>
</feature>
<organism evidence="8 9">
    <name type="scientific">Saccharopolyspora taberi</name>
    <dbReference type="NCBI Taxonomy" id="60895"/>
    <lineage>
        <taxon>Bacteria</taxon>
        <taxon>Bacillati</taxon>
        <taxon>Actinomycetota</taxon>
        <taxon>Actinomycetes</taxon>
        <taxon>Pseudonocardiales</taxon>
        <taxon>Pseudonocardiaceae</taxon>
        <taxon>Saccharopolyspora</taxon>
    </lineage>
</organism>
<gene>
    <name evidence="8" type="ORF">GCM10010470_03830</name>
</gene>
<evidence type="ECO:0000256" key="3">
    <source>
        <dbReference type="ARBA" id="ARBA00022692"/>
    </source>
</evidence>
<dbReference type="PROSITE" id="PS50850">
    <property type="entry name" value="MFS"/>
    <property type="match status" value="1"/>
</dbReference>
<keyword evidence="2" id="KW-1003">Cell membrane</keyword>
<comment type="subcellular location">
    <subcellularLocation>
        <location evidence="1">Cell membrane</location>
        <topology evidence="1">Multi-pass membrane protein</topology>
    </subcellularLocation>
</comment>
<reference evidence="8 9" key="1">
    <citation type="journal article" date="2019" name="Int. J. Syst. Evol. Microbiol.">
        <title>The Global Catalogue of Microorganisms (GCM) 10K type strain sequencing project: providing services to taxonomists for standard genome sequencing and annotation.</title>
        <authorList>
            <consortium name="The Broad Institute Genomics Platform"/>
            <consortium name="The Broad Institute Genome Sequencing Center for Infectious Disease"/>
            <person name="Wu L."/>
            <person name="Ma J."/>
        </authorList>
    </citation>
    <scope>NUCLEOTIDE SEQUENCE [LARGE SCALE GENOMIC DNA]</scope>
    <source>
        <strain evidence="8 9">JCM 9383</strain>
    </source>
</reference>
<proteinExistence type="predicted"/>
<feature type="transmembrane region" description="Helical" evidence="6">
    <location>
        <begin position="131"/>
        <end position="151"/>
    </location>
</feature>
<evidence type="ECO:0000256" key="2">
    <source>
        <dbReference type="ARBA" id="ARBA00022475"/>
    </source>
</evidence>
<name>A0ABN3V1X9_9PSEU</name>
<feature type="transmembrane region" description="Helical" evidence="6">
    <location>
        <begin position="157"/>
        <end position="187"/>
    </location>
</feature>
<keyword evidence="3 6" id="KW-0812">Transmembrane</keyword>
<evidence type="ECO:0000256" key="5">
    <source>
        <dbReference type="ARBA" id="ARBA00023136"/>
    </source>
</evidence>
<feature type="transmembrane region" description="Helical" evidence="6">
    <location>
        <begin position="199"/>
        <end position="220"/>
    </location>
</feature>
<evidence type="ECO:0000313" key="8">
    <source>
        <dbReference type="EMBL" id="GAA2775023.1"/>
    </source>
</evidence>
<sequence>MYLRLLPLALATFAVGTDGFVIAGLLPAIATDLDVTIPAAGQLVSAFALTLAIAAPVLGAATSTLDRRAALLLALGVFTAGNALTALADSYGLALASRVLTAAGAGIINSAAASTAAVIAPPERRGRALSFVMGGLMTATALGLPLGTLIGGADWRLALWAVAGLGLVSAAGIALGLPAISLPAAGLRDRIAPLRRPEVIGIVLVTGLAMVGMYVLYPYIAPALAGVTGGSPVLLTTILFVWGLGTVAGNLLVGRLSDRHAPQRLLLAGLAASALLLAITPLVATHLASTLVWAALWGIAVGFPVVPQQHRLVALAPSAGPVLLGLNSASIYAGIALGGALGGLLQNWMTPVWLGLPGAVALLVAAALTVPAVRGRAAVAEPVG</sequence>
<dbReference type="InterPro" id="IPR020846">
    <property type="entry name" value="MFS_dom"/>
</dbReference>
<evidence type="ECO:0000256" key="6">
    <source>
        <dbReference type="SAM" id="Phobius"/>
    </source>
</evidence>
<dbReference type="EMBL" id="BAAAUX010000002">
    <property type="protein sequence ID" value="GAA2775023.1"/>
    <property type="molecule type" value="Genomic_DNA"/>
</dbReference>
<evidence type="ECO:0000313" key="9">
    <source>
        <dbReference type="Proteomes" id="UP001500979"/>
    </source>
</evidence>
<feature type="domain" description="Major facilitator superfamily (MFS) profile" evidence="7">
    <location>
        <begin position="4"/>
        <end position="374"/>
    </location>
</feature>
<evidence type="ECO:0000256" key="1">
    <source>
        <dbReference type="ARBA" id="ARBA00004651"/>
    </source>
</evidence>
<feature type="transmembrane region" description="Helical" evidence="6">
    <location>
        <begin position="100"/>
        <end position="119"/>
    </location>
</feature>
<dbReference type="PANTHER" id="PTHR43124:SF10">
    <property type="entry name" value="PURINE EFFLUX PUMP PBUE"/>
    <property type="match status" value="1"/>
</dbReference>
<feature type="transmembrane region" description="Helical" evidence="6">
    <location>
        <begin position="232"/>
        <end position="253"/>
    </location>
</feature>
<keyword evidence="4 6" id="KW-1133">Transmembrane helix</keyword>
<feature type="transmembrane region" description="Helical" evidence="6">
    <location>
        <begin position="39"/>
        <end position="58"/>
    </location>
</feature>
<evidence type="ECO:0000256" key="4">
    <source>
        <dbReference type="ARBA" id="ARBA00022989"/>
    </source>
</evidence>
<accession>A0ABN3V1X9</accession>
<dbReference type="Gene3D" id="1.20.1250.20">
    <property type="entry name" value="MFS general substrate transporter like domains"/>
    <property type="match status" value="2"/>
</dbReference>
<evidence type="ECO:0000259" key="7">
    <source>
        <dbReference type="PROSITE" id="PS50850"/>
    </source>
</evidence>
<feature type="transmembrane region" description="Helical" evidence="6">
    <location>
        <begin position="265"/>
        <end position="284"/>
    </location>
</feature>
<dbReference type="SUPFAM" id="SSF103473">
    <property type="entry name" value="MFS general substrate transporter"/>
    <property type="match status" value="1"/>
</dbReference>
<protein>
    <submittedName>
        <fullName evidence="8">MFS transporter</fullName>
    </submittedName>
</protein>
<keyword evidence="5 6" id="KW-0472">Membrane</keyword>